<keyword evidence="2" id="KW-1185">Reference proteome</keyword>
<reference evidence="1" key="1">
    <citation type="submission" date="2019-11" db="EMBL/GenBank/DDBJ databases">
        <title>Nori genome reveals adaptations in red seaweeds to the harsh intertidal environment.</title>
        <authorList>
            <person name="Wang D."/>
            <person name="Mao Y."/>
        </authorList>
    </citation>
    <scope>NUCLEOTIDE SEQUENCE</scope>
    <source>
        <tissue evidence="1">Gametophyte</tissue>
    </source>
</reference>
<dbReference type="EMBL" id="CM020620">
    <property type="protein sequence ID" value="KAK1870043.1"/>
    <property type="molecule type" value="Genomic_DNA"/>
</dbReference>
<proteinExistence type="predicted"/>
<name>A0ACC3CJI0_PYRYE</name>
<dbReference type="Proteomes" id="UP000798662">
    <property type="component" value="Chromosome 3"/>
</dbReference>
<evidence type="ECO:0000313" key="2">
    <source>
        <dbReference type="Proteomes" id="UP000798662"/>
    </source>
</evidence>
<protein>
    <submittedName>
        <fullName evidence="1">Uncharacterized protein</fullName>
    </submittedName>
</protein>
<organism evidence="1 2">
    <name type="scientific">Pyropia yezoensis</name>
    <name type="common">Susabi-nori</name>
    <name type="synonym">Porphyra yezoensis</name>
    <dbReference type="NCBI Taxonomy" id="2788"/>
    <lineage>
        <taxon>Eukaryota</taxon>
        <taxon>Rhodophyta</taxon>
        <taxon>Bangiophyceae</taxon>
        <taxon>Bangiales</taxon>
        <taxon>Bangiaceae</taxon>
        <taxon>Pyropia</taxon>
    </lineage>
</organism>
<sequence length="1406" mass="144335">MGRLARLELTDFKSYGGTVTVGPLAGFTAVIGSNGSGKSNLMDAISFVLGVRTATLRGAALRDLIYRPPGGAAGGGGAEGAGGGRPAGRPPPGGSDVDSDGGGGGPSSGEEEDAGSGDEGGGSDGRGGRARRVAGRSAAQAAAAGPAPAASRAVVKLVYANDEGAETTFSRTVSARGGSAYRVDGVTVGVDAYHAALAEIGVVVRARNFLVFQNEVEGVASKSPKDLTAMFEEVSGSATHRAAYLAARDARDAADDAVVELHNKRKALASERRQYKEQEREVVRYEALRAQLAATRTEGALFRLYHIDAELRGLDAHTADLTTRLATATAAADASGVAALRRAVEVARRERTGLARRTARTESELAAAAPRAAGSVVERRLLAGRLAGDQAALDKATAEAAAVTAELAALTETRSALAAELDGLDAELATAEAAEASDPTLAEYRRLKAEAAAHTSALQQQLGSAVRAAEVATKQHEAAVAAADRGAHRVRVATEERDGHAARLDRLAASVTRATAATNRARAERDQVRELSSRSEAERASLEAELRSVTDALGAARADAGESAREARLTAALASMRRLYPGVRGRLADLCTPAQPRYRTAVAVCLGRHMEAVVVDTAATAASCIGYLKEQRVGTATFLPLADLRPPPVDEALRQLGGSSKLVVDVVAREPDVAAAVRYAAADALVVDTLDEARALRYGGGGRRIKVCSLDGTLLAKSGFMTGGGTVGAGPDGRRADRWDRAATEALQARRAAALARLVVVGNAATDRARRAEADERLAAAKQAAALLQTDVAAATRARDEAAAAVVAAESALPSLQPAVAAAATAVEAAQAAVAAVRTRLGAAESTTFGDFAARTGYPDVAAYEAAAVERSASIREKRLGVQQRLAQADARAQYVGASGVNAKVSKLTARVARQKAALDRLDADAATAARRRDELTARLAEASVAAAAADKAVAEAEAAAASAETASRAAGEEAAALRTQLATATSRAATLRSTRADLVAGCRVSGVSLPVVQKGGGGVSRKRIAGRSAPGKKKKKRKRKAKERCVGSTGQVRRSSRRRGADAAGEDDEEEKDASDDGSGGDSSGDSGSGVDGKDSDDSDGSGSSSDGGDTVRPSLRSGRNSSTGVASASPDADADEAAVAALDAATAFDYSALSRGLRSASLSETDRAAKEAAYEASEKALAAKLESLAPNMRAGAHLAGIQARLKTLDADAATAVKAARAATAAYEAVREARISAFRSCYDVVEAAIHPTYADLTRSPRFPSGGTAYLSLEAPDEPYAGGIVFNAQPPGKRVYDMSALSGGERSVAALALLFAVHAVKPCPFFVLDEVDAALDKLNVAKVAAYFARRAPAVQTIVISLKDAFYERADALVGIYRDRDVGSSRLATLDLTQFAETPGGAGEGST</sequence>
<gene>
    <name evidence="1" type="ORF">I4F81_012505</name>
</gene>
<comment type="caution">
    <text evidence="1">The sequence shown here is derived from an EMBL/GenBank/DDBJ whole genome shotgun (WGS) entry which is preliminary data.</text>
</comment>
<evidence type="ECO:0000313" key="1">
    <source>
        <dbReference type="EMBL" id="KAK1870043.1"/>
    </source>
</evidence>
<accession>A0ACC3CJI0</accession>